<protein>
    <submittedName>
        <fullName evidence="1">Uncharacterized protein</fullName>
    </submittedName>
</protein>
<gene>
    <name evidence="1" type="ORF">CEP54_011425</name>
</gene>
<dbReference type="OrthoDB" id="2139957at2759"/>
<dbReference type="Proteomes" id="UP000288168">
    <property type="component" value="Unassembled WGS sequence"/>
</dbReference>
<proteinExistence type="predicted"/>
<dbReference type="STRING" id="1325734.A0A428PEE7"/>
<organism evidence="1 2">
    <name type="scientific">Fusarium duplospermum</name>
    <dbReference type="NCBI Taxonomy" id="1325734"/>
    <lineage>
        <taxon>Eukaryota</taxon>
        <taxon>Fungi</taxon>
        <taxon>Dikarya</taxon>
        <taxon>Ascomycota</taxon>
        <taxon>Pezizomycotina</taxon>
        <taxon>Sordariomycetes</taxon>
        <taxon>Hypocreomycetidae</taxon>
        <taxon>Hypocreales</taxon>
        <taxon>Nectriaceae</taxon>
        <taxon>Fusarium</taxon>
        <taxon>Fusarium solani species complex</taxon>
    </lineage>
</organism>
<reference evidence="1 2" key="1">
    <citation type="submission" date="2017-06" db="EMBL/GenBank/DDBJ databases">
        <title>Comparative genomic analysis of Ambrosia Fusariam Clade fungi.</title>
        <authorList>
            <person name="Stajich J.E."/>
            <person name="Carrillo J."/>
            <person name="Kijimoto T."/>
            <person name="Eskalen A."/>
            <person name="O'Donnell K."/>
            <person name="Kasson M."/>
        </authorList>
    </citation>
    <scope>NUCLEOTIDE SEQUENCE [LARGE SCALE GENOMIC DNA]</scope>
    <source>
        <strain evidence="1 2">NRRL62584</strain>
    </source>
</reference>
<accession>A0A428PEE7</accession>
<keyword evidence="2" id="KW-1185">Reference proteome</keyword>
<dbReference type="AlphaFoldDB" id="A0A428PEE7"/>
<evidence type="ECO:0000313" key="2">
    <source>
        <dbReference type="Proteomes" id="UP000288168"/>
    </source>
</evidence>
<dbReference type="EMBL" id="NKCI01000149">
    <property type="protein sequence ID" value="RSL51438.1"/>
    <property type="molecule type" value="Genomic_DNA"/>
</dbReference>
<comment type="caution">
    <text evidence="1">The sequence shown here is derived from an EMBL/GenBank/DDBJ whole genome shotgun (WGS) entry which is preliminary data.</text>
</comment>
<sequence length="117" mass="13529">MCVYTELNKNGTQEYWQIPLNQTKGLNKGFQLHIRAELLKYHLGYSIAGDEPTYVTSIASSWQAFPPTGWFVFSGASFALFATGDGEPWPYNAPEVGFERVWETYFEEDIPDYDRWE</sequence>
<evidence type="ECO:0000313" key="1">
    <source>
        <dbReference type="EMBL" id="RSL51438.1"/>
    </source>
</evidence>
<name>A0A428PEE7_9HYPO</name>